<dbReference type="PROSITE" id="PS50977">
    <property type="entry name" value="HTH_TETR_2"/>
    <property type="match status" value="1"/>
</dbReference>
<dbReference type="InterPro" id="IPR036271">
    <property type="entry name" value="Tet_transcr_reg_TetR-rel_C_sf"/>
</dbReference>
<dbReference type="InterPro" id="IPR050109">
    <property type="entry name" value="HTH-type_TetR-like_transc_reg"/>
</dbReference>
<sequence>MAAAKEQFAAHGFAATRISDIAEQAEVNKQLISYYFGGKEGLYTEVIAATLRTNASMTANDMPLEEVVAAFVVGSTADPAASRLLMWENLTDSGQDSAEGEAQREFMREQVAYVRGRQREGELAEDIEPAHLLLMLISAASAPHTFSRIARAIFGTEASSAEFAAAYAEQLRRIVRHLSPEGN</sequence>
<dbReference type="InterPro" id="IPR009057">
    <property type="entry name" value="Homeodomain-like_sf"/>
</dbReference>
<evidence type="ECO:0000313" key="3">
    <source>
        <dbReference type="Proteomes" id="UP000199494"/>
    </source>
</evidence>
<dbReference type="SUPFAM" id="SSF48498">
    <property type="entry name" value="Tetracyclin repressor-like, C-terminal domain"/>
    <property type="match status" value="1"/>
</dbReference>
<dbReference type="InterPro" id="IPR001647">
    <property type="entry name" value="HTH_TetR"/>
</dbReference>
<organism evidence="2 3">
    <name type="scientific">Prauserella marina</name>
    <dbReference type="NCBI Taxonomy" id="530584"/>
    <lineage>
        <taxon>Bacteria</taxon>
        <taxon>Bacillati</taxon>
        <taxon>Actinomycetota</taxon>
        <taxon>Actinomycetes</taxon>
        <taxon>Pseudonocardiales</taxon>
        <taxon>Pseudonocardiaceae</taxon>
        <taxon>Prauserella</taxon>
    </lineage>
</organism>
<dbReference type="PANTHER" id="PTHR30328">
    <property type="entry name" value="TRANSCRIPTIONAL REPRESSOR"/>
    <property type="match status" value="1"/>
</dbReference>
<gene>
    <name evidence="2" type="ORF">SAMN05421630_101135</name>
</gene>
<dbReference type="Pfam" id="PF00440">
    <property type="entry name" value="TetR_N"/>
    <property type="match status" value="1"/>
</dbReference>
<dbReference type="InterPro" id="IPR041467">
    <property type="entry name" value="Sco4008_C"/>
</dbReference>
<dbReference type="GO" id="GO:0006355">
    <property type="term" value="P:regulation of DNA-templated transcription"/>
    <property type="evidence" value="ECO:0007669"/>
    <property type="project" value="UniProtKB-ARBA"/>
</dbReference>
<dbReference type="Gene3D" id="1.10.357.10">
    <property type="entry name" value="Tetracycline Repressor, domain 2"/>
    <property type="match status" value="1"/>
</dbReference>
<proteinExistence type="predicted"/>
<dbReference type="PANTHER" id="PTHR30328:SF54">
    <property type="entry name" value="HTH-TYPE TRANSCRIPTIONAL REPRESSOR SCO4008"/>
    <property type="match status" value="1"/>
</dbReference>
<dbReference type="GO" id="GO:0003677">
    <property type="term" value="F:DNA binding"/>
    <property type="evidence" value="ECO:0007669"/>
    <property type="project" value="UniProtKB-UniRule"/>
</dbReference>
<keyword evidence="1 2" id="KW-0238">DNA-binding</keyword>
<protein>
    <submittedName>
        <fullName evidence="2">DNA-binding transcriptional regulator, AcrR family</fullName>
    </submittedName>
</protein>
<keyword evidence="3" id="KW-1185">Reference proteome</keyword>
<name>A0A1G6I901_9PSEU</name>
<dbReference type="OrthoDB" id="4726108at2"/>
<dbReference type="AlphaFoldDB" id="A0A1G6I901"/>
<dbReference type="Proteomes" id="UP000199494">
    <property type="component" value="Unassembled WGS sequence"/>
</dbReference>
<accession>A0A1G6I901</accession>
<reference evidence="2 3" key="1">
    <citation type="submission" date="2016-10" db="EMBL/GenBank/DDBJ databases">
        <authorList>
            <person name="de Groot N.N."/>
        </authorList>
    </citation>
    <scope>NUCLEOTIDE SEQUENCE [LARGE SCALE GENOMIC DNA]</scope>
    <source>
        <strain evidence="2 3">CGMCC 4.5506</strain>
    </source>
</reference>
<evidence type="ECO:0000256" key="1">
    <source>
        <dbReference type="ARBA" id="ARBA00023125"/>
    </source>
</evidence>
<evidence type="ECO:0000313" key="2">
    <source>
        <dbReference type="EMBL" id="SDC02974.1"/>
    </source>
</evidence>
<dbReference type="STRING" id="530584.SAMN05421630_101135"/>
<dbReference type="SUPFAM" id="SSF46689">
    <property type="entry name" value="Homeodomain-like"/>
    <property type="match status" value="1"/>
</dbReference>
<dbReference type="Pfam" id="PF17926">
    <property type="entry name" value="TetR_C_21"/>
    <property type="match status" value="1"/>
</dbReference>
<dbReference type="EMBL" id="FMZE01000001">
    <property type="protein sequence ID" value="SDC02974.1"/>
    <property type="molecule type" value="Genomic_DNA"/>
</dbReference>